<dbReference type="PANTHER" id="PTHR13271:SF154">
    <property type="entry name" value="GRIP DOMAIN-CONTAINING PROTEIN"/>
    <property type="match status" value="1"/>
</dbReference>
<reference evidence="1" key="1">
    <citation type="submission" date="2013-04" db="EMBL/GenBank/DDBJ databases">
        <title>The Genome Sequence of Fonticula alba ATCC 38817.</title>
        <authorList>
            <consortium name="The Broad Institute Genomics Platform"/>
            <person name="Russ C."/>
            <person name="Cuomo C."/>
            <person name="Burger G."/>
            <person name="Gray M.W."/>
            <person name="Holland P.W.H."/>
            <person name="King N."/>
            <person name="Lang F.B.F."/>
            <person name="Roger A.J."/>
            <person name="Ruiz-Trillo I."/>
            <person name="Brown M."/>
            <person name="Walker B."/>
            <person name="Young S."/>
            <person name="Zeng Q."/>
            <person name="Gargeya S."/>
            <person name="Fitzgerald M."/>
            <person name="Haas B."/>
            <person name="Abouelleil A."/>
            <person name="Allen A.W."/>
            <person name="Alvarado L."/>
            <person name="Arachchi H.M."/>
            <person name="Berlin A.M."/>
            <person name="Chapman S.B."/>
            <person name="Gainer-Dewar J."/>
            <person name="Goldberg J."/>
            <person name="Griggs A."/>
            <person name="Gujja S."/>
            <person name="Hansen M."/>
            <person name="Howarth C."/>
            <person name="Imamovic A."/>
            <person name="Ireland A."/>
            <person name="Larimer J."/>
            <person name="McCowan C."/>
            <person name="Murphy C."/>
            <person name="Pearson M."/>
            <person name="Poon T.W."/>
            <person name="Priest M."/>
            <person name="Roberts A."/>
            <person name="Saif S."/>
            <person name="Shea T."/>
            <person name="Sisk P."/>
            <person name="Sykes S."/>
            <person name="Wortman J."/>
            <person name="Nusbaum C."/>
            <person name="Birren B."/>
        </authorList>
    </citation>
    <scope>NUCLEOTIDE SEQUENCE [LARGE SCALE GENOMIC DNA]</scope>
    <source>
        <strain evidence="1">ATCC 38817</strain>
    </source>
</reference>
<dbReference type="GeneID" id="20529514"/>
<dbReference type="GO" id="GO:0016279">
    <property type="term" value="F:protein-lysine N-methyltransferase activity"/>
    <property type="evidence" value="ECO:0007669"/>
    <property type="project" value="TreeGrafter"/>
</dbReference>
<dbReference type="EMBL" id="KB932208">
    <property type="protein sequence ID" value="KCV68498.1"/>
    <property type="molecule type" value="Genomic_DNA"/>
</dbReference>
<proteinExistence type="predicted"/>
<dbReference type="Proteomes" id="UP000030693">
    <property type="component" value="Unassembled WGS sequence"/>
</dbReference>
<dbReference type="OrthoDB" id="341421at2759"/>
<evidence type="ECO:0000313" key="1">
    <source>
        <dbReference type="EMBL" id="KCV68498.1"/>
    </source>
</evidence>
<dbReference type="Gene3D" id="3.90.1410.10">
    <property type="entry name" value="set domain protein methyltransferase, domain 1"/>
    <property type="match status" value="1"/>
</dbReference>
<keyword evidence="2" id="KW-1185">Reference proteome</keyword>
<evidence type="ECO:0008006" key="3">
    <source>
        <dbReference type="Google" id="ProtNLM"/>
    </source>
</evidence>
<dbReference type="RefSeq" id="XP_009496930.1">
    <property type="nucleotide sequence ID" value="XM_009498655.1"/>
</dbReference>
<protein>
    <recommendedName>
        <fullName evidence="3">Rubisco LSMT substrate-binding domain-containing protein</fullName>
    </recommendedName>
</protein>
<sequence>MRPTLERRHARLVETLLQDPETYLHPELRIAADAHGGMGLFMNLPLPPGGAAGTDDAAIPLCFIPGKFVLTDQRLTGVRPVRRALASLDALLEGTDAPLVDRLVALYPGCVDALQDIDPDRLRPGTPLRTRLGILLCLLLARAHARREGLLPTAAAPALAFEDTFAGLPGFWPDAGAGAAQPTEEAHLIEYLPVLMAAWPTTPPSLNACLYGPAGELASRLLRGTGLGPAVLTKRMHLLGLELPVLRVLVCLLALDGPGCPAGPLAGEELLAPGDLLWADGAFRSRVFRGPFLAGSPGTGPSEAIVDALVPVVDYCNHRVAATGRVTAAAAEGAASAPVAEGVASAAVAEGAASTPVAEGAASAPVPSRQPADHLFAQWQASFDGVTIYSADPVLTAAAGPAGQERALVPLLTSYGDKGSDELIFQYGFFPEAEANPHDRLVLSVAGPQALAQSMAFQDSLAADDAACGGVGIRGDEFPAHREGLMQALGLPPRLTLERAASGRGFSLNPTSRMALNIQTLRVAEFFHLQEALQAAICEECGALACECPADDAPVRHGRQHLRRLLADPVSPRHGDDAAAFLVELLQRQRSLINLADLDADHREAAHPEAVEAHQQALHSLAAFARSQAAMLDQAIEAGHGIYFGV</sequence>
<organism evidence="1">
    <name type="scientific">Fonticula alba</name>
    <name type="common">Slime mold</name>
    <dbReference type="NCBI Taxonomy" id="691883"/>
    <lineage>
        <taxon>Eukaryota</taxon>
        <taxon>Rotosphaerida</taxon>
        <taxon>Fonticulaceae</taxon>
        <taxon>Fonticula</taxon>
    </lineage>
</organism>
<evidence type="ECO:0000313" key="2">
    <source>
        <dbReference type="Proteomes" id="UP000030693"/>
    </source>
</evidence>
<accession>A0A058Z3N2</accession>
<name>A0A058Z3N2_FONAL</name>
<gene>
    <name evidence="1" type="ORF">H696_04789</name>
</gene>
<dbReference type="InterPro" id="IPR050600">
    <property type="entry name" value="SETD3_SETD6_MTase"/>
</dbReference>
<dbReference type="AlphaFoldDB" id="A0A058Z3N2"/>
<dbReference type="PANTHER" id="PTHR13271">
    <property type="entry name" value="UNCHARACTERIZED PUTATIVE METHYLTRANSFERASE"/>
    <property type="match status" value="1"/>
</dbReference>